<dbReference type="PATRIC" id="fig|520764.3.peg.892"/>
<name>A0A140LBC3_9FIRM</name>
<sequence length="173" mass="19719">MGLCTYPTLNCFEDVIDVYFISPTKGKITLKEVVEDIIAFMEEEPNAAYKLIIGTDSQARDTVCFVTAIIIHRVGKGARYYYRKKFMSQVKSLRHKVYTETSLSLEVVNLLERELSKTSYRNMDVEIHVDIGQNGDTKELIREVVGWVMSSGYKVKIKPQAFGATKVADKYTK</sequence>
<dbReference type="InterPro" id="IPR007405">
    <property type="entry name" value="Phage_KVP40_Orf299"/>
</dbReference>
<evidence type="ECO:0008006" key="3">
    <source>
        <dbReference type="Google" id="ProtNLM"/>
    </source>
</evidence>
<protein>
    <recommendedName>
        <fullName evidence="3">DUF458 domain-containing protein</fullName>
    </recommendedName>
</protein>
<accession>A0A140LBC3</accession>
<dbReference type="FunCoup" id="A0A140LBC3">
    <property type="interactions" value="1"/>
</dbReference>
<dbReference type="EMBL" id="LOED01000007">
    <property type="protein sequence ID" value="KXG77848.1"/>
    <property type="molecule type" value="Genomic_DNA"/>
</dbReference>
<dbReference type="Proteomes" id="UP000070427">
    <property type="component" value="Unassembled WGS sequence"/>
</dbReference>
<dbReference type="InParanoid" id="A0A140LBC3"/>
<evidence type="ECO:0000313" key="2">
    <source>
        <dbReference type="Proteomes" id="UP000070427"/>
    </source>
</evidence>
<dbReference type="STRING" id="520764.AN618_08600"/>
<proteinExistence type="predicted"/>
<keyword evidence="2" id="KW-1185">Reference proteome</keyword>
<comment type="caution">
    <text evidence="1">The sequence shown here is derived from an EMBL/GenBank/DDBJ whole genome shotgun (WGS) entry which is preliminary data.</text>
</comment>
<evidence type="ECO:0000313" key="1">
    <source>
        <dbReference type="EMBL" id="KXG77848.1"/>
    </source>
</evidence>
<dbReference type="PANTHER" id="PTHR39961:SF1">
    <property type="entry name" value="DUF458 DOMAIN-CONTAINING PROTEIN"/>
    <property type="match status" value="1"/>
</dbReference>
<dbReference type="PANTHER" id="PTHR39961">
    <property type="entry name" value="HYPOTHETICAL CYTOSOLIC PROTEIN"/>
    <property type="match status" value="1"/>
</dbReference>
<organism evidence="1 2">
    <name type="scientific">Fervidicola ferrireducens</name>
    <dbReference type="NCBI Taxonomy" id="520764"/>
    <lineage>
        <taxon>Bacteria</taxon>
        <taxon>Bacillati</taxon>
        <taxon>Bacillota</taxon>
        <taxon>Clostridia</taxon>
        <taxon>Thermosediminibacterales</taxon>
        <taxon>Thermosediminibacteraceae</taxon>
        <taxon>Fervidicola</taxon>
    </lineage>
</organism>
<dbReference type="Pfam" id="PF04308">
    <property type="entry name" value="RNaseH_like"/>
    <property type="match status" value="1"/>
</dbReference>
<reference evidence="1 2" key="1">
    <citation type="submission" date="2015-12" db="EMBL/GenBank/DDBJ databases">
        <title>Draft genome sequnece of Fervidicola ferrireducens strain Y170.</title>
        <authorList>
            <person name="Patel B.K."/>
        </authorList>
    </citation>
    <scope>NUCLEOTIDE SEQUENCE [LARGE SCALE GENOMIC DNA]</scope>
    <source>
        <strain evidence="1 2">Y170</strain>
    </source>
</reference>
<dbReference type="AlphaFoldDB" id="A0A140LBC3"/>
<gene>
    <name evidence="1" type="ORF">AN618_08600</name>
</gene>